<dbReference type="VEuPathDB" id="FungiDB:H310_14022"/>
<name>A0A024TBU1_9STRA</name>
<sequence>MTSADDNDLEALVGIGHLFNFRLVPSARNFRGQSSGFSLDTVSVQASCVDDVVDCICRIAMVHAGLVSSHGAVNE</sequence>
<proteinExistence type="predicted"/>
<dbReference type="EMBL" id="KI914010">
    <property type="protein sequence ID" value="ETV91503.1"/>
    <property type="molecule type" value="Genomic_DNA"/>
</dbReference>
<protein>
    <submittedName>
        <fullName evidence="1">Uncharacterized protein</fullName>
    </submittedName>
</protein>
<gene>
    <name evidence="1" type="ORF">H310_14022</name>
</gene>
<dbReference type="AlphaFoldDB" id="A0A024TBU1"/>
<organism evidence="1">
    <name type="scientific">Aphanomyces invadans</name>
    <dbReference type="NCBI Taxonomy" id="157072"/>
    <lineage>
        <taxon>Eukaryota</taxon>
        <taxon>Sar</taxon>
        <taxon>Stramenopiles</taxon>
        <taxon>Oomycota</taxon>
        <taxon>Saprolegniomycetes</taxon>
        <taxon>Saprolegniales</taxon>
        <taxon>Verrucalvaceae</taxon>
        <taxon>Aphanomyces</taxon>
    </lineage>
</organism>
<reference evidence="1" key="1">
    <citation type="submission" date="2013-12" db="EMBL/GenBank/DDBJ databases">
        <title>The Genome Sequence of Aphanomyces invadans NJM9701.</title>
        <authorList>
            <consortium name="The Broad Institute Genomics Platform"/>
            <person name="Russ C."/>
            <person name="Tyler B."/>
            <person name="van West P."/>
            <person name="Dieguez-Uribeondo J."/>
            <person name="Young S.K."/>
            <person name="Zeng Q."/>
            <person name="Gargeya S."/>
            <person name="Fitzgerald M."/>
            <person name="Abouelleil A."/>
            <person name="Alvarado L."/>
            <person name="Chapman S.B."/>
            <person name="Gainer-Dewar J."/>
            <person name="Goldberg J."/>
            <person name="Griggs A."/>
            <person name="Gujja S."/>
            <person name="Hansen M."/>
            <person name="Howarth C."/>
            <person name="Imamovic A."/>
            <person name="Ireland A."/>
            <person name="Larimer J."/>
            <person name="McCowan C."/>
            <person name="Murphy C."/>
            <person name="Pearson M."/>
            <person name="Poon T.W."/>
            <person name="Priest M."/>
            <person name="Roberts A."/>
            <person name="Saif S."/>
            <person name="Shea T."/>
            <person name="Sykes S."/>
            <person name="Wortman J."/>
            <person name="Nusbaum C."/>
            <person name="Birren B."/>
        </authorList>
    </citation>
    <scope>NUCLEOTIDE SEQUENCE [LARGE SCALE GENOMIC DNA]</scope>
    <source>
        <strain evidence="1">NJM9701</strain>
    </source>
</reference>
<evidence type="ECO:0000313" key="1">
    <source>
        <dbReference type="EMBL" id="ETV91503.1"/>
    </source>
</evidence>
<dbReference type="GeneID" id="20091072"/>
<dbReference type="RefSeq" id="XP_008879955.1">
    <property type="nucleotide sequence ID" value="XM_008881733.1"/>
</dbReference>
<accession>A0A024TBU1</accession>